<keyword evidence="1" id="KW-0732">Signal</keyword>
<keyword evidence="3" id="KW-1185">Reference proteome</keyword>
<dbReference type="RefSeq" id="WP_138285550.1">
    <property type="nucleotide sequence ID" value="NZ_CP058350.1"/>
</dbReference>
<reference evidence="2 3" key="1">
    <citation type="submission" date="2020-06" db="EMBL/GenBank/DDBJ databases">
        <title>Genome sequence of Rhizobium sp strain ADMK78.</title>
        <authorList>
            <person name="Rahi P."/>
        </authorList>
    </citation>
    <scope>NUCLEOTIDE SEQUENCE [LARGE SCALE GENOMIC DNA]</scope>
    <source>
        <strain evidence="2 3">ADMK78</strain>
    </source>
</reference>
<sequence>MTIRIRSIAAFAVTALLMAGPVHAVEPGPWALESAEGTCHIEFQNEPYAEGIWTILQHDGDCPAALMALSAYSENNDGQSIMLYTTANGLEMTGRVDREDDRLYVGMVGDLEVTMTRP</sequence>
<proteinExistence type="predicted"/>
<gene>
    <name evidence="2" type="ORF">FE840_007030</name>
</gene>
<evidence type="ECO:0000313" key="2">
    <source>
        <dbReference type="EMBL" id="QLF69313.1"/>
    </source>
</evidence>
<protein>
    <submittedName>
        <fullName evidence="2">Uncharacterized protein</fullName>
    </submittedName>
</protein>
<evidence type="ECO:0000256" key="1">
    <source>
        <dbReference type="SAM" id="SignalP"/>
    </source>
</evidence>
<name>A0ABX6QL85_9HYPH</name>
<evidence type="ECO:0000313" key="3">
    <source>
        <dbReference type="Proteomes" id="UP000308530"/>
    </source>
</evidence>
<feature type="chain" id="PRO_5045698009" evidence="1">
    <location>
        <begin position="25"/>
        <end position="118"/>
    </location>
</feature>
<dbReference type="InterPro" id="IPR016085">
    <property type="entry name" value="Protease_inh_B-barrel_dom"/>
</dbReference>
<accession>A0ABX6QL85</accession>
<dbReference type="EMBL" id="CP058350">
    <property type="protein sequence ID" value="QLF69313.1"/>
    <property type="molecule type" value="Genomic_DNA"/>
</dbReference>
<dbReference type="Proteomes" id="UP000308530">
    <property type="component" value="Chromosome"/>
</dbReference>
<dbReference type="SUPFAM" id="SSF50882">
    <property type="entry name" value="beta-Barrel protease inhibitors"/>
    <property type="match status" value="1"/>
</dbReference>
<organism evidence="2 3">
    <name type="scientific">Peteryoungia desertarenae</name>
    <dbReference type="NCBI Taxonomy" id="1813451"/>
    <lineage>
        <taxon>Bacteria</taxon>
        <taxon>Pseudomonadati</taxon>
        <taxon>Pseudomonadota</taxon>
        <taxon>Alphaproteobacteria</taxon>
        <taxon>Hyphomicrobiales</taxon>
        <taxon>Rhizobiaceae</taxon>
        <taxon>Peteryoungia</taxon>
    </lineage>
</organism>
<feature type="signal peptide" evidence="1">
    <location>
        <begin position="1"/>
        <end position="24"/>
    </location>
</feature>